<protein>
    <submittedName>
        <fullName evidence="1">Uncharacterized protein</fullName>
    </submittedName>
</protein>
<dbReference type="AlphaFoldDB" id="A0AAX6FU28"/>
<gene>
    <name evidence="1" type="ORF">M6B38_401840</name>
</gene>
<name>A0AAX6FU28_IRIPA</name>
<proteinExistence type="predicted"/>
<evidence type="ECO:0000313" key="1">
    <source>
        <dbReference type="EMBL" id="KAJ6819924.1"/>
    </source>
</evidence>
<reference evidence="1" key="2">
    <citation type="submission" date="2023-04" db="EMBL/GenBank/DDBJ databases">
        <authorList>
            <person name="Bruccoleri R.E."/>
            <person name="Oakeley E.J."/>
            <person name="Faust A.-M."/>
            <person name="Dessus-Babus S."/>
            <person name="Altorfer M."/>
            <person name="Burckhardt D."/>
            <person name="Oertli M."/>
            <person name="Naumann U."/>
            <person name="Petersen F."/>
            <person name="Wong J."/>
        </authorList>
    </citation>
    <scope>NUCLEOTIDE SEQUENCE</scope>
    <source>
        <strain evidence="1">GSM-AAB239-AS_SAM_17_03QT</strain>
        <tissue evidence="1">Leaf</tissue>
    </source>
</reference>
<accession>A0AAX6FU28</accession>
<dbReference type="Proteomes" id="UP001140949">
    <property type="component" value="Unassembled WGS sequence"/>
</dbReference>
<dbReference type="EMBL" id="JANAVB010025818">
    <property type="protein sequence ID" value="KAJ6819924.1"/>
    <property type="molecule type" value="Genomic_DNA"/>
</dbReference>
<comment type="caution">
    <text evidence="1">The sequence shown here is derived from an EMBL/GenBank/DDBJ whole genome shotgun (WGS) entry which is preliminary data.</text>
</comment>
<evidence type="ECO:0000313" key="2">
    <source>
        <dbReference type="Proteomes" id="UP001140949"/>
    </source>
</evidence>
<sequence length="53" mass="5938">MIHIIGLYFAPIMTGYVTGELDADLYSRYYGPTDEVTRDDLAQEVKPAADLEV</sequence>
<organism evidence="1 2">
    <name type="scientific">Iris pallida</name>
    <name type="common">Sweet iris</name>
    <dbReference type="NCBI Taxonomy" id="29817"/>
    <lineage>
        <taxon>Eukaryota</taxon>
        <taxon>Viridiplantae</taxon>
        <taxon>Streptophyta</taxon>
        <taxon>Embryophyta</taxon>
        <taxon>Tracheophyta</taxon>
        <taxon>Spermatophyta</taxon>
        <taxon>Magnoliopsida</taxon>
        <taxon>Liliopsida</taxon>
        <taxon>Asparagales</taxon>
        <taxon>Iridaceae</taxon>
        <taxon>Iridoideae</taxon>
        <taxon>Irideae</taxon>
        <taxon>Iris</taxon>
    </lineage>
</organism>
<keyword evidence="2" id="KW-1185">Reference proteome</keyword>
<reference evidence="1" key="1">
    <citation type="journal article" date="2023" name="GigaByte">
        <title>Genome assembly of the bearded iris, Iris pallida Lam.</title>
        <authorList>
            <person name="Bruccoleri R.E."/>
            <person name="Oakeley E.J."/>
            <person name="Faust A.M.E."/>
            <person name="Altorfer M."/>
            <person name="Dessus-Babus S."/>
            <person name="Burckhardt D."/>
            <person name="Oertli M."/>
            <person name="Naumann U."/>
            <person name="Petersen F."/>
            <person name="Wong J."/>
        </authorList>
    </citation>
    <scope>NUCLEOTIDE SEQUENCE</scope>
    <source>
        <strain evidence="1">GSM-AAB239-AS_SAM_17_03QT</strain>
    </source>
</reference>